<dbReference type="Pfam" id="PF05551">
    <property type="entry name" value="zf-His_Me_endon"/>
    <property type="match status" value="1"/>
</dbReference>
<keyword evidence="3" id="KW-1185">Reference proteome</keyword>
<organism evidence="2 3">
    <name type="scientific">Klebsiella phage 2044-307w</name>
    <dbReference type="NCBI Taxonomy" id="2024247"/>
    <lineage>
        <taxon>Viruses</taxon>
        <taxon>Duplodnaviria</taxon>
        <taxon>Heunggongvirae</taxon>
        <taxon>Uroviricota</taxon>
        <taxon>Caudoviricetes</taxon>
        <taxon>Autographivirales</taxon>
        <taxon>Autotranscriptaviridae</taxon>
        <taxon>Studiervirinae</taxon>
        <taxon>Przondovirus</taxon>
        <taxon>Przondovirus 2044307w</taxon>
    </lineage>
</organism>
<dbReference type="Proteomes" id="UP000221535">
    <property type="component" value="Segment"/>
</dbReference>
<evidence type="ECO:0000259" key="1">
    <source>
        <dbReference type="Pfam" id="PF05551"/>
    </source>
</evidence>
<dbReference type="GO" id="GO:0004519">
    <property type="term" value="F:endonuclease activity"/>
    <property type="evidence" value="ECO:0007669"/>
    <property type="project" value="InterPro"/>
</dbReference>
<evidence type="ECO:0000313" key="2">
    <source>
        <dbReference type="EMBL" id="ASZ78280.1"/>
    </source>
</evidence>
<reference evidence="3" key="1">
    <citation type="submission" date="2017-06" db="EMBL/GenBank/DDBJ databases">
        <authorList>
            <person name="Zhao X."/>
        </authorList>
    </citation>
    <scope>NUCLEOTIDE SEQUENCE [LARGE SCALE GENOMIC DNA]</scope>
</reference>
<dbReference type="GO" id="GO:0003677">
    <property type="term" value="F:DNA binding"/>
    <property type="evidence" value="ECO:0007669"/>
    <property type="project" value="InterPro"/>
</dbReference>
<dbReference type="InterPro" id="IPR044930">
    <property type="entry name" value="Homing_endonuclease_His-Me"/>
</dbReference>
<dbReference type="CDD" id="cd00093">
    <property type="entry name" value="HTH_XRE"/>
    <property type="match status" value="1"/>
</dbReference>
<sequence length="129" mass="14386">MMPSDCIDHGKKGTYYSAYCKRLGKNIGLHRQVLAEKLGVNVEDMDGVAMHLCDNKRCINPDHLVLGTQSENILSAHSNGLVPRKQPTNRLSEDLRVLIRESDLGTRELARSLGIHHSTVSRIRNGKSK</sequence>
<evidence type="ECO:0000313" key="3">
    <source>
        <dbReference type="Proteomes" id="UP000221535"/>
    </source>
</evidence>
<dbReference type="InterPro" id="IPR044925">
    <property type="entry name" value="His-Me_finger_sf"/>
</dbReference>
<name>A0A249Y221_9CAUD</name>
<gene>
    <name evidence="2" type="ORF">RU60_013</name>
</gene>
<dbReference type="InterPro" id="IPR010982">
    <property type="entry name" value="Lambda_DNA-bd_dom_sf"/>
</dbReference>
<dbReference type="InterPro" id="IPR001387">
    <property type="entry name" value="Cro/C1-type_HTH"/>
</dbReference>
<dbReference type="EMBL" id="MF285615">
    <property type="protein sequence ID" value="ASZ78280.1"/>
    <property type="molecule type" value="Genomic_DNA"/>
</dbReference>
<accession>A0A249Y221</accession>
<dbReference type="Gene3D" id="3.90.75.10">
    <property type="entry name" value="Homing Intron 3 (I-ppo) Encoded Endonuclease, Chain A"/>
    <property type="match status" value="1"/>
</dbReference>
<feature type="domain" description="Zinc-binding loop region of homing endonuclease" evidence="1">
    <location>
        <begin position="46"/>
        <end position="73"/>
    </location>
</feature>
<dbReference type="SUPFAM" id="SSF54060">
    <property type="entry name" value="His-Me finger endonucleases"/>
    <property type="match status" value="1"/>
</dbReference>
<dbReference type="InterPro" id="IPR008704">
    <property type="entry name" value="Endonuclease_Zinc-binding_loop"/>
</dbReference>
<dbReference type="Gene3D" id="1.10.260.40">
    <property type="entry name" value="lambda repressor-like DNA-binding domains"/>
    <property type="match status" value="1"/>
</dbReference>
<proteinExistence type="predicted"/>
<protein>
    <recommendedName>
        <fullName evidence="1">Zinc-binding loop region of homing endonuclease domain-containing protein</fullName>
    </recommendedName>
</protein>